<name>A0A3N1UHM2_9BACT</name>
<dbReference type="EMBL" id="RJVA01000017">
    <property type="protein sequence ID" value="ROQ89613.1"/>
    <property type="molecule type" value="Genomic_DNA"/>
</dbReference>
<comment type="caution">
    <text evidence="1">The sequence shown here is derived from an EMBL/GenBank/DDBJ whole genome shotgun (WGS) entry which is preliminary data.</text>
</comment>
<evidence type="ECO:0000313" key="2">
    <source>
        <dbReference type="Proteomes" id="UP000276223"/>
    </source>
</evidence>
<organism evidence="1 2">
    <name type="scientific">Desulfosoma caldarium</name>
    <dbReference type="NCBI Taxonomy" id="610254"/>
    <lineage>
        <taxon>Bacteria</taxon>
        <taxon>Pseudomonadati</taxon>
        <taxon>Thermodesulfobacteriota</taxon>
        <taxon>Syntrophobacteria</taxon>
        <taxon>Syntrophobacterales</taxon>
        <taxon>Syntrophobacteraceae</taxon>
        <taxon>Desulfosoma</taxon>
    </lineage>
</organism>
<keyword evidence="2" id="KW-1185">Reference proteome</keyword>
<proteinExistence type="predicted"/>
<protein>
    <submittedName>
        <fullName evidence="1">Uncharacterized protein</fullName>
    </submittedName>
</protein>
<evidence type="ECO:0000313" key="1">
    <source>
        <dbReference type="EMBL" id="ROQ89613.1"/>
    </source>
</evidence>
<sequence length="107" mass="11969">MSALGFFTRWACVLVFNGVEHLPGKMKASSLRLSASFEPRRVSAMGRSLVFCLRAAALLSASELVFRFALFDLQWTLLHLNRRLRTGAVSRTCSRSDGLARFNKTES</sequence>
<dbReference type="AlphaFoldDB" id="A0A3N1UHM2"/>
<dbReference type="Proteomes" id="UP000276223">
    <property type="component" value="Unassembled WGS sequence"/>
</dbReference>
<gene>
    <name evidence="1" type="ORF">EDC27_3150</name>
</gene>
<reference evidence="1 2" key="1">
    <citation type="submission" date="2018-11" db="EMBL/GenBank/DDBJ databases">
        <title>Genomic Encyclopedia of Type Strains, Phase IV (KMG-IV): sequencing the most valuable type-strain genomes for metagenomic binning, comparative biology and taxonomic classification.</title>
        <authorList>
            <person name="Goeker M."/>
        </authorList>
    </citation>
    <scope>NUCLEOTIDE SEQUENCE [LARGE SCALE GENOMIC DNA]</scope>
    <source>
        <strain evidence="1 2">DSM 22027</strain>
    </source>
</reference>
<accession>A0A3N1UHM2</accession>